<dbReference type="PANTHER" id="PTHR13049">
    <property type="entry name" value="DUF814-RELATED"/>
    <property type="match status" value="1"/>
</dbReference>
<comment type="similarity">
    <text evidence="1">Belongs to the CCDC25 family.</text>
</comment>
<reference evidence="3" key="1">
    <citation type="journal article" date="2020" name="Nature">
        <title>Giant virus diversity and host interactions through global metagenomics.</title>
        <authorList>
            <person name="Schulz F."/>
            <person name="Roux S."/>
            <person name="Paez-Espino D."/>
            <person name="Jungbluth S."/>
            <person name="Walsh D.A."/>
            <person name="Denef V.J."/>
            <person name="McMahon K.D."/>
            <person name="Konstantinidis K.T."/>
            <person name="Eloe-Fadrosh E.A."/>
            <person name="Kyrpides N.C."/>
            <person name="Woyke T."/>
        </authorList>
    </citation>
    <scope>NUCLEOTIDE SEQUENCE</scope>
    <source>
        <strain evidence="3">GVMAG-M-3300009161-34</strain>
    </source>
</reference>
<evidence type="ECO:0000313" key="3">
    <source>
        <dbReference type="EMBL" id="QHT33005.1"/>
    </source>
</evidence>
<proteinExistence type="inferred from homology"/>
<name>A0A6C0F0Q3_9ZZZZ</name>
<evidence type="ECO:0000259" key="2">
    <source>
        <dbReference type="Pfam" id="PF05670"/>
    </source>
</evidence>
<dbReference type="InterPro" id="IPR008532">
    <property type="entry name" value="NFACT_RNA-bd"/>
</dbReference>
<dbReference type="PANTHER" id="PTHR13049:SF2">
    <property type="entry name" value="COILED-COIL DOMAIN-CONTAINING PROTEIN 25"/>
    <property type="match status" value="1"/>
</dbReference>
<sequence>MYTEVFNGNYHIRLGKKQQENDNIIRTSPQTALWFHLKDFPSAHAVVTNIVKPGVYDKEVIIRAASLVKDNAKQGVNNLQKLSVNYLPIKNVKRTEIPGQVILTKTPKTIHI</sequence>
<evidence type="ECO:0000256" key="1">
    <source>
        <dbReference type="ARBA" id="ARBA00008998"/>
    </source>
</evidence>
<dbReference type="AlphaFoldDB" id="A0A6C0F0Q3"/>
<dbReference type="Pfam" id="PF05670">
    <property type="entry name" value="NFACT-R_1"/>
    <property type="match status" value="1"/>
</dbReference>
<protein>
    <recommendedName>
        <fullName evidence="2">NFACT RNA-binding domain-containing protein</fullName>
    </recommendedName>
</protein>
<accession>A0A6C0F0Q3</accession>
<dbReference type="EMBL" id="MN738956">
    <property type="protein sequence ID" value="QHT33005.1"/>
    <property type="molecule type" value="Genomic_DNA"/>
</dbReference>
<organism evidence="3">
    <name type="scientific">viral metagenome</name>
    <dbReference type="NCBI Taxonomy" id="1070528"/>
    <lineage>
        <taxon>unclassified sequences</taxon>
        <taxon>metagenomes</taxon>
        <taxon>organismal metagenomes</taxon>
    </lineage>
</organism>
<dbReference type="InterPro" id="IPR039730">
    <property type="entry name" value="Jlp2/Ccd25"/>
</dbReference>
<feature type="domain" description="NFACT RNA-binding" evidence="2">
    <location>
        <begin position="8"/>
        <end position="101"/>
    </location>
</feature>